<organism evidence="1 2">
    <name type="scientific">Nocardia camponoti</name>
    <dbReference type="NCBI Taxonomy" id="1616106"/>
    <lineage>
        <taxon>Bacteria</taxon>
        <taxon>Bacillati</taxon>
        <taxon>Actinomycetota</taxon>
        <taxon>Actinomycetes</taxon>
        <taxon>Mycobacteriales</taxon>
        <taxon>Nocardiaceae</taxon>
        <taxon>Nocardia</taxon>
    </lineage>
</organism>
<reference evidence="1" key="1">
    <citation type="journal article" date="2014" name="Int. J. Syst. Evol. Microbiol.">
        <title>Complete genome sequence of Corynebacterium casei LMG S-19264T (=DSM 44701T), isolated from a smear-ripened cheese.</title>
        <authorList>
            <consortium name="US DOE Joint Genome Institute (JGI-PGF)"/>
            <person name="Walter F."/>
            <person name="Albersmeier A."/>
            <person name="Kalinowski J."/>
            <person name="Ruckert C."/>
        </authorList>
    </citation>
    <scope>NUCLEOTIDE SEQUENCE</scope>
    <source>
        <strain evidence="1">CGMCC 4.7278</strain>
    </source>
</reference>
<proteinExistence type="predicted"/>
<comment type="caution">
    <text evidence="1">The sequence shown here is derived from an EMBL/GenBank/DDBJ whole genome shotgun (WGS) entry which is preliminary data.</text>
</comment>
<dbReference type="Proteomes" id="UP000612956">
    <property type="component" value="Unassembled WGS sequence"/>
</dbReference>
<reference evidence="1" key="2">
    <citation type="submission" date="2020-09" db="EMBL/GenBank/DDBJ databases">
        <authorList>
            <person name="Sun Q."/>
            <person name="Zhou Y."/>
        </authorList>
    </citation>
    <scope>NUCLEOTIDE SEQUENCE</scope>
    <source>
        <strain evidence="1">CGMCC 4.7278</strain>
    </source>
</reference>
<sequence>MGEVAAQLHHRVGEFSFEFGPDLPVAHFTPTAIPLATDRQYRRIERMQVILGRSGGECWS</sequence>
<keyword evidence="2" id="KW-1185">Reference proteome</keyword>
<accession>A0A917QJS5</accession>
<name>A0A917QJS5_9NOCA</name>
<gene>
    <name evidence="1" type="ORF">GCM10011591_27240</name>
</gene>
<evidence type="ECO:0000313" key="1">
    <source>
        <dbReference type="EMBL" id="GGK53995.1"/>
    </source>
</evidence>
<dbReference type="AlphaFoldDB" id="A0A917QJS5"/>
<dbReference type="EMBL" id="BMMW01000002">
    <property type="protein sequence ID" value="GGK53995.1"/>
    <property type="molecule type" value="Genomic_DNA"/>
</dbReference>
<protein>
    <submittedName>
        <fullName evidence="1">Uncharacterized protein</fullName>
    </submittedName>
</protein>
<evidence type="ECO:0000313" key="2">
    <source>
        <dbReference type="Proteomes" id="UP000612956"/>
    </source>
</evidence>